<keyword evidence="8" id="KW-1185">Reference proteome</keyword>
<dbReference type="CDD" id="cd08278">
    <property type="entry name" value="benzyl_alcohol_DH"/>
    <property type="match status" value="1"/>
</dbReference>
<dbReference type="PANTHER" id="PTHR43880:SF12">
    <property type="entry name" value="ALCOHOL DEHYDROGENASE CLASS-3"/>
    <property type="match status" value="1"/>
</dbReference>
<evidence type="ECO:0000313" key="7">
    <source>
        <dbReference type="EMBL" id="MBW9051063.1"/>
    </source>
</evidence>
<accession>A0ABS7GM52</accession>
<dbReference type="Pfam" id="PF08240">
    <property type="entry name" value="ADH_N"/>
    <property type="match status" value="1"/>
</dbReference>
<evidence type="ECO:0000259" key="6">
    <source>
        <dbReference type="SMART" id="SM00829"/>
    </source>
</evidence>
<dbReference type="Pfam" id="PF00107">
    <property type="entry name" value="ADH_zinc_N"/>
    <property type="match status" value="1"/>
</dbReference>
<dbReference type="PROSITE" id="PS00059">
    <property type="entry name" value="ADH_ZINC"/>
    <property type="match status" value="1"/>
</dbReference>
<proteinExistence type="inferred from homology"/>
<keyword evidence="1 5" id="KW-0479">Metal-binding</keyword>
<keyword evidence="4" id="KW-0520">NAD</keyword>
<evidence type="ECO:0000256" key="3">
    <source>
        <dbReference type="ARBA" id="ARBA00023002"/>
    </source>
</evidence>
<evidence type="ECO:0000313" key="8">
    <source>
        <dbReference type="Proteomes" id="UP000717752"/>
    </source>
</evidence>
<evidence type="ECO:0000256" key="4">
    <source>
        <dbReference type="ARBA" id="ARBA00023027"/>
    </source>
</evidence>
<evidence type="ECO:0000256" key="2">
    <source>
        <dbReference type="ARBA" id="ARBA00022833"/>
    </source>
</evidence>
<name>A0ABS7GM52_9HYPH</name>
<dbReference type="EMBL" id="JAEUAK010000001">
    <property type="protein sequence ID" value="MBW9051063.1"/>
    <property type="molecule type" value="Genomic_DNA"/>
</dbReference>
<dbReference type="Gene3D" id="3.40.50.720">
    <property type="entry name" value="NAD(P)-binding Rossmann-like Domain"/>
    <property type="match status" value="1"/>
</dbReference>
<dbReference type="InterPro" id="IPR002328">
    <property type="entry name" value="ADH_Zn_CS"/>
</dbReference>
<keyword evidence="2 5" id="KW-0862">Zinc</keyword>
<dbReference type="InterPro" id="IPR036291">
    <property type="entry name" value="NAD(P)-bd_dom_sf"/>
</dbReference>
<dbReference type="InterPro" id="IPR013154">
    <property type="entry name" value="ADH-like_N"/>
</dbReference>
<dbReference type="Gene3D" id="3.90.180.10">
    <property type="entry name" value="Medium-chain alcohol dehydrogenases, catalytic domain"/>
    <property type="match status" value="1"/>
</dbReference>
<keyword evidence="3" id="KW-0560">Oxidoreductase</keyword>
<feature type="domain" description="Enoyl reductase (ER)" evidence="6">
    <location>
        <begin position="10"/>
        <end position="364"/>
    </location>
</feature>
<reference evidence="7 8" key="1">
    <citation type="journal article" date="2021" name="MBio">
        <title>Poor Competitiveness of Bradyrhizobium in Pigeon Pea Root Colonization in Indian Soils.</title>
        <authorList>
            <person name="Chalasani D."/>
            <person name="Basu A."/>
            <person name="Pullabhotla S.V.S.R.N."/>
            <person name="Jorrin B."/>
            <person name="Neal A.L."/>
            <person name="Poole P.S."/>
            <person name="Podile A.R."/>
            <person name="Tkacz A."/>
        </authorList>
    </citation>
    <scope>NUCLEOTIDE SEQUENCE [LARGE SCALE GENOMIC DNA]</scope>
    <source>
        <strain evidence="7 8">HU56</strain>
    </source>
</reference>
<dbReference type="SMART" id="SM00829">
    <property type="entry name" value="PKS_ER"/>
    <property type="match status" value="1"/>
</dbReference>
<dbReference type="InterPro" id="IPR020843">
    <property type="entry name" value="ER"/>
</dbReference>
<dbReference type="RefSeq" id="WP_220332603.1">
    <property type="nucleotide sequence ID" value="NZ_JAEUAK010000001.1"/>
</dbReference>
<evidence type="ECO:0000256" key="1">
    <source>
        <dbReference type="ARBA" id="ARBA00022723"/>
    </source>
</evidence>
<evidence type="ECO:0000256" key="5">
    <source>
        <dbReference type="RuleBase" id="RU361277"/>
    </source>
</evidence>
<dbReference type="PANTHER" id="PTHR43880">
    <property type="entry name" value="ALCOHOL DEHYDROGENASE"/>
    <property type="match status" value="1"/>
</dbReference>
<dbReference type="SUPFAM" id="SSF51735">
    <property type="entry name" value="NAD(P)-binding Rossmann-fold domains"/>
    <property type="match status" value="1"/>
</dbReference>
<dbReference type="InterPro" id="IPR011032">
    <property type="entry name" value="GroES-like_sf"/>
</dbReference>
<comment type="cofactor">
    <cofactor evidence="5">
        <name>Zn(2+)</name>
        <dbReference type="ChEBI" id="CHEBI:29105"/>
    </cofactor>
</comment>
<dbReference type="SUPFAM" id="SSF50129">
    <property type="entry name" value="GroES-like"/>
    <property type="match status" value="1"/>
</dbReference>
<organism evidence="7 8">
    <name type="scientific">Rhizobium mesosinicum</name>
    <dbReference type="NCBI Taxonomy" id="335017"/>
    <lineage>
        <taxon>Bacteria</taxon>
        <taxon>Pseudomonadati</taxon>
        <taxon>Pseudomonadota</taxon>
        <taxon>Alphaproteobacteria</taxon>
        <taxon>Hyphomicrobiales</taxon>
        <taxon>Rhizobiaceae</taxon>
        <taxon>Rhizobium/Agrobacterium group</taxon>
        <taxon>Rhizobium</taxon>
    </lineage>
</organism>
<comment type="similarity">
    <text evidence="5">Belongs to the zinc-containing alcohol dehydrogenase family.</text>
</comment>
<sequence>MKTVAAVSRQAKEPFSIEEIELPEPVGNEVLVQIRGVGICHTDLASRDGTLGAPFPAVFGHEGAGVVLRVGPAVTKLKKGDHVVLAPASDGTCKHCQSGQPMYCEHFTDLNFQTDPAERAAKLSDGTSAALRYFGQSSFAHYALASERNTVKVRNDVPLEILGPLGCGIQTGAGTVMNGLRPEPGSSIAILGGGAVGLAAVLGAVVSGCGTIAVVDRVASRLELARELGATNPINTSVTPDLGTELIAAAPGGFDYIVDCAGNAGLMTASLLALGKLGVLALVAVPPAVDRKLELPWFPTLLQGQSVRGFVEGNSIPDIFIPRMIDLFAQGRFPFDKLVTKYRFDQINEAVAHQLSGKTIKAVLQVER</sequence>
<dbReference type="Proteomes" id="UP000717752">
    <property type="component" value="Unassembled WGS sequence"/>
</dbReference>
<gene>
    <name evidence="7" type="ORF">JNB85_01400</name>
</gene>
<comment type="caution">
    <text evidence="7">The sequence shown here is derived from an EMBL/GenBank/DDBJ whole genome shotgun (WGS) entry which is preliminary data.</text>
</comment>
<dbReference type="InterPro" id="IPR013149">
    <property type="entry name" value="ADH-like_C"/>
</dbReference>
<protein>
    <submittedName>
        <fullName evidence="7">NAD(P)-dependent alcohol dehydrogenase</fullName>
    </submittedName>
</protein>